<dbReference type="InterPro" id="IPR024935">
    <property type="entry name" value="Rubredoxin_dom"/>
</dbReference>
<dbReference type="STRING" id="760142.Hipma_0415"/>
<dbReference type="Gene3D" id="2.20.28.10">
    <property type="match status" value="1"/>
</dbReference>
<gene>
    <name evidence="8" type="ordered locus">Hipma_0415</name>
</gene>
<evidence type="ECO:0000256" key="4">
    <source>
        <dbReference type="ARBA" id="ARBA00022723"/>
    </source>
</evidence>
<evidence type="ECO:0000256" key="2">
    <source>
        <dbReference type="ARBA" id="ARBA00005337"/>
    </source>
</evidence>
<protein>
    <submittedName>
        <fullName evidence="8">Flavin reductase domain protein FMN-binding protein</fullName>
    </submittedName>
</protein>
<name>F2LTY8_HIPMA</name>
<dbReference type="PROSITE" id="PS00202">
    <property type="entry name" value="RUBREDOXIN"/>
    <property type="match status" value="1"/>
</dbReference>
<accession>F2LTY8</accession>
<dbReference type="eggNOG" id="COG1853">
    <property type="taxonomic scope" value="Bacteria"/>
</dbReference>
<keyword evidence="5" id="KW-0249">Electron transport</keyword>
<organism evidence="8 9">
    <name type="scientific">Hippea maritima (strain ATCC 700847 / DSM 10411 / MH2)</name>
    <dbReference type="NCBI Taxonomy" id="760142"/>
    <lineage>
        <taxon>Bacteria</taxon>
        <taxon>Pseudomonadati</taxon>
        <taxon>Campylobacterota</taxon>
        <taxon>Desulfurellia</taxon>
        <taxon>Desulfurellales</taxon>
        <taxon>Hippeaceae</taxon>
        <taxon>Hippea</taxon>
    </lineage>
</organism>
<dbReference type="GO" id="GO:0005506">
    <property type="term" value="F:iron ion binding"/>
    <property type="evidence" value="ECO:0007669"/>
    <property type="project" value="InterPro"/>
</dbReference>
<dbReference type="InterPro" id="IPR024934">
    <property type="entry name" value="Rubredoxin-like_dom"/>
</dbReference>
<dbReference type="InterPro" id="IPR018527">
    <property type="entry name" value="Rubredoxin_Fe_BS"/>
</dbReference>
<dbReference type="PANTHER" id="PTHR47627:SF1">
    <property type="entry name" value="RUBREDOXIN-1-RELATED"/>
    <property type="match status" value="1"/>
</dbReference>
<dbReference type="KEGG" id="hmr:Hipma_0415"/>
<dbReference type="SUPFAM" id="SSF57802">
    <property type="entry name" value="Rubredoxin-like"/>
    <property type="match status" value="1"/>
</dbReference>
<keyword evidence="6" id="KW-0408">Iron</keyword>
<evidence type="ECO:0000313" key="8">
    <source>
        <dbReference type="EMBL" id="AEA33387.1"/>
    </source>
</evidence>
<dbReference type="NCBIfam" id="NF045768">
    <property type="entry name" value="RubredRD"/>
    <property type="match status" value="1"/>
</dbReference>
<dbReference type="eggNOG" id="COG1773">
    <property type="taxonomic scope" value="Bacteria"/>
</dbReference>
<evidence type="ECO:0000256" key="3">
    <source>
        <dbReference type="ARBA" id="ARBA00022448"/>
    </source>
</evidence>
<feature type="domain" description="Rubredoxin-like" evidence="7">
    <location>
        <begin position="179"/>
        <end position="230"/>
    </location>
</feature>
<dbReference type="PANTHER" id="PTHR47627">
    <property type="entry name" value="RUBREDOXIN"/>
    <property type="match status" value="1"/>
</dbReference>
<dbReference type="Pfam" id="PF00301">
    <property type="entry name" value="Rubredoxin"/>
    <property type="match status" value="1"/>
</dbReference>
<dbReference type="GO" id="GO:0043448">
    <property type="term" value="P:alkane catabolic process"/>
    <property type="evidence" value="ECO:0007669"/>
    <property type="project" value="TreeGrafter"/>
</dbReference>
<dbReference type="GO" id="GO:0010181">
    <property type="term" value="F:FMN binding"/>
    <property type="evidence" value="ECO:0007669"/>
    <property type="project" value="InterPro"/>
</dbReference>
<dbReference type="CDD" id="cd00730">
    <property type="entry name" value="rubredoxin"/>
    <property type="match status" value="1"/>
</dbReference>
<dbReference type="SUPFAM" id="SSF50475">
    <property type="entry name" value="FMN-binding split barrel"/>
    <property type="match status" value="1"/>
</dbReference>
<keyword evidence="4" id="KW-0479">Metal-binding</keyword>
<evidence type="ECO:0000259" key="7">
    <source>
        <dbReference type="PROSITE" id="PS50903"/>
    </source>
</evidence>
<evidence type="ECO:0000256" key="5">
    <source>
        <dbReference type="ARBA" id="ARBA00022982"/>
    </source>
</evidence>
<reference evidence="8 9" key="1">
    <citation type="journal article" date="2011" name="Stand. Genomic Sci.">
        <title>Complete genome sequence of the thermophilic sulfur-reducer Hippea maritima type strain (MH(2)).</title>
        <authorList>
            <person name="Huntemann M."/>
            <person name="Lu M."/>
            <person name="Nolan M."/>
            <person name="Lapidus A."/>
            <person name="Lucas S."/>
            <person name="Hammon N."/>
            <person name="Deshpande S."/>
            <person name="Cheng J.F."/>
            <person name="Tapia R."/>
            <person name="Han C."/>
            <person name="Goodwin L."/>
            <person name="Pitluck S."/>
            <person name="Liolios K."/>
            <person name="Pagani I."/>
            <person name="Ivanova N."/>
            <person name="Ovchinikova G."/>
            <person name="Pati A."/>
            <person name="Chen A."/>
            <person name="Palaniappan K."/>
            <person name="Land M."/>
            <person name="Hauser L."/>
            <person name="Jeffries C.D."/>
            <person name="Detter J.C."/>
            <person name="Brambilla E.M."/>
            <person name="Rohde M."/>
            <person name="Spring S."/>
            <person name="Goker M."/>
            <person name="Woyke T."/>
            <person name="Bristow J."/>
            <person name="Eisen J.A."/>
            <person name="Markowitz V."/>
            <person name="Hugenholtz P."/>
            <person name="Kyrpides N.C."/>
            <person name="Klenk H.P."/>
            <person name="Mavromatis K."/>
        </authorList>
    </citation>
    <scope>NUCLEOTIDE SEQUENCE [LARGE SCALE GENOMIC DNA]</scope>
    <source>
        <strain evidence="9">ATCC 700847 / DSM 10411 / MH2</strain>
    </source>
</reference>
<dbReference type="InterPro" id="IPR012349">
    <property type="entry name" value="Split_barrel_FMN-bd"/>
</dbReference>
<dbReference type="InParanoid" id="F2LTY8"/>
<dbReference type="RefSeq" id="WP_013681428.1">
    <property type="nucleotide sequence ID" value="NC_015318.1"/>
</dbReference>
<dbReference type="AlphaFoldDB" id="F2LTY8"/>
<dbReference type="GO" id="GO:0009055">
    <property type="term" value="F:electron transfer activity"/>
    <property type="evidence" value="ECO:0007669"/>
    <property type="project" value="TreeGrafter"/>
</dbReference>
<dbReference type="PRINTS" id="PR00163">
    <property type="entry name" value="RUBREDOXIN"/>
</dbReference>
<evidence type="ECO:0000256" key="1">
    <source>
        <dbReference type="ARBA" id="ARBA00001965"/>
    </source>
</evidence>
<dbReference type="FunFam" id="2.20.28.10:FF:000001">
    <property type="entry name" value="Rubredoxin"/>
    <property type="match status" value="1"/>
</dbReference>
<sequence>MDLKAMHKLSYGVYIVSSLKDGKYNGQIANTVFQISSNPASVAISINKQNLTHEFIEESNLFSVTVLKQETPMKFVGRFGFKSGREIDKFDGIDFKVIDGVPVVVENGVAYLIAKVVDKIDAFTHTVFVGKLIDAGILDKANPMTYAYYHEVKNGKSPKTAPTYIEEDKKGIKDRGGEMKKYRCIVCGYIYDPQLGDEENDIEPNTPFEDLPDDWTCPICGASKEDFEEVKEDD</sequence>
<dbReference type="Gene3D" id="2.30.110.10">
    <property type="entry name" value="Electron Transport, Fmn-binding Protein, Chain A"/>
    <property type="match status" value="1"/>
</dbReference>
<dbReference type="PROSITE" id="PS50903">
    <property type="entry name" value="RUBREDOXIN_LIKE"/>
    <property type="match status" value="1"/>
</dbReference>
<reference evidence="9" key="2">
    <citation type="submission" date="2011-03" db="EMBL/GenBank/DDBJ databases">
        <title>The complete genome of Hippea maritima DSM 10411.</title>
        <authorList>
            <consortium name="US DOE Joint Genome Institute (JGI-PGF)"/>
            <person name="Lucas S."/>
            <person name="Copeland A."/>
            <person name="Lapidus A."/>
            <person name="Bruce D."/>
            <person name="Goodwin L."/>
            <person name="Pitluck S."/>
            <person name="Peters L."/>
            <person name="Kyrpides N."/>
            <person name="Mavromatis K."/>
            <person name="Pagani I."/>
            <person name="Ivanova N."/>
            <person name="Mikhailova N."/>
            <person name="Lu M."/>
            <person name="Detter J.C."/>
            <person name="Tapia R."/>
            <person name="Han C."/>
            <person name="Land M."/>
            <person name="Hauser L."/>
            <person name="Markowitz V."/>
            <person name="Cheng J.-F."/>
            <person name="Hugenholtz P."/>
            <person name="Woyke T."/>
            <person name="Wu D."/>
            <person name="Spring S."/>
            <person name="Schroeder M."/>
            <person name="Brambilla E."/>
            <person name="Klenk H.-P."/>
            <person name="Eisen J.A."/>
        </authorList>
    </citation>
    <scope>NUCLEOTIDE SEQUENCE [LARGE SCALE GENOMIC DNA]</scope>
    <source>
        <strain evidence="9">ATCC 700847 / DSM 10411 / MH2</strain>
    </source>
</reference>
<comment type="similarity">
    <text evidence="2">Belongs to the rubredoxin family.</text>
</comment>
<dbReference type="Pfam" id="PF01613">
    <property type="entry name" value="Flavin_Reduct"/>
    <property type="match status" value="1"/>
</dbReference>
<dbReference type="SMART" id="SM00903">
    <property type="entry name" value="Flavin_Reduct"/>
    <property type="match status" value="1"/>
</dbReference>
<comment type="cofactor">
    <cofactor evidence="1">
        <name>Fe(3+)</name>
        <dbReference type="ChEBI" id="CHEBI:29034"/>
    </cofactor>
</comment>
<dbReference type="GO" id="GO:0016646">
    <property type="term" value="F:oxidoreductase activity, acting on the CH-NH group of donors, NAD or NADP as acceptor"/>
    <property type="evidence" value="ECO:0007669"/>
    <property type="project" value="UniProtKB-ARBA"/>
</dbReference>
<dbReference type="HOGENOM" id="CLU_059021_4_1_7"/>
<evidence type="ECO:0000313" key="9">
    <source>
        <dbReference type="Proteomes" id="UP000008139"/>
    </source>
</evidence>
<keyword evidence="9" id="KW-1185">Reference proteome</keyword>
<dbReference type="Proteomes" id="UP000008139">
    <property type="component" value="Chromosome"/>
</dbReference>
<proteinExistence type="inferred from homology"/>
<dbReference type="OrthoDB" id="9794638at2"/>
<evidence type="ECO:0000256" key="6">
    <source>
        <dbReference type="ARBA" id="ARBA00023004"/>
    </source>
</evidence>
<keyword evidence="3" id="KW-0813">Transport</keyword>
<dbReference type="InterPro" id="IPR002563">
    <property type="entry name" value="Flavin_Rdtase-like_dom"/>
</dbReference>
<dbReference type="EMBL" id="CP002606">
    <property type="protein sequence ID" value="AEA33387.1"/>
    <property type="molecule type" value="Genomic_DNA"/>
</dbReference>
<dbReference type="InterPro" id="IPR050526">
    <property type="entry name" value="Rubredoxin_ET"/>
</dbReference>